<keyword evidence="8" id="KW-1185">Reference proteome</keyword>
<dbReference type="InterPro" id="IPR005135">
    <property type="entry name" value="Endo/exonuclease/phosphatase"/>
</dbReference>
<dbReference type="GO" id="GO:0008311">
    <property type="term" value="F:double-stranded DNA 3'-5' DNA exonuclease activity"/>
    <property type="evidence" value="ECO:0007669"/>
    <property type="project" value="TreeGrafter"/>
</dbReference>
<evidence type="ECO:0000259" key="6">
    <source>
        <dbReference type="Pfam" id="PF03372"/>
    </source>
</evidence>
<keyword evidence="2 5" id="KW-0479">Metal-binding</keyword>
<evidence type="ECO:0000313" key="8">
    <source>
        <dbReference type="Proteomes" id="UP000823388"/>
    </source>
</evidence>
<dbReference type="GO" id="GO:0003906">
    <property type="term" value="F:DNA-(apurinic or apyrimidinic site) endonuclease activity"/>
    <property type="evidence" value="ECO:0007669"/>
    <property type="project" value="TreeGrafter"/>
</dbReference>
<evidence type="ECO:0000256" key="2">
    <source>
        <dbReference type="ARBA" id="ARBA00022723"/>
    </source>
</evidence>
<evidence type="ECO:0000256" key="5">
    <source>
        <dbReference type="PIRSR" id="PIRSR604808-2"/>
    </source>
</evidence>
<organism evidence="7 8">
    <name type="scientific">Panicum virgatum</name>
    <name type="common">Blackwell switchgrass</name>
    <dbReference type="NCBI Taxonomy" id="38727"/>
    <lineage>
        <taxon>Eukaryota</taxon>
        <taxon>Viridiplantae</taxon>
        <taxon>Streptophyta</taxon>
        <taxon>Embryophyta</taxon>
        <taxon>Tracheophyta</taxon>
        <taxon>Spermatophyta</taxon>
        <taxon>Magnoliopsida</taxon>
        <taxon>Liliopsida</taxon>
        <taxon>Poales</taxon>
        <taxon>Poaceae</taxon>
        <taxon>PACMAD clade</taxon>
        <taxon>Panicoideae</taxon>
        <taxon>Panicodae</taxon>
        <taxon>Paniceae</taxon>
        <taxon>Panicinae</taxon>
        <taxon>Panicum</taxon>
        <taxon>Panicum sect. Hiantes</taxon>
    </lineage>
</organism>
<evidence type="ECO:0000256" key="1">
    <source>
        <dbReference type="ARBA" id="ARBA00007092"/>
    </source>
</evidence>
<sequence length="190" mass="21629">MIEQQCVIFNWNVRGLNNAARRKVVKDMVGEHWATIVTLQETKLHMIDRQVVLETLGDKFADNFVYLPALGTRGGILLAVDGDHFKITNSELGVHSVTVKLASYAGPVEWCLTTVYGPPEDNEKIQFLGELRWIQQSVIDNWLLIGDFNMILNACDKSNANLNRRLMGAFRDVIRDLDLKELNLRGRKFT</sequence>
<evidence type="ECO:0000256" key="4">
    <source>
        <dbReference type="ARBA" id="ARBA00022842"/>
    </source>
</evidence>
<feature type="binding site" evidence="5">
    <location>
        <position position="12"/>
    </location>
    <ligand>
        <name>Mg(2+)</name>
        <dbReference type="ChEBI" id="CHEBI:18420"/>
        <label>1</label>
    </ligand>
</feature>
<evidence type="ECO:0000256" key="3">
    <source>
        <dbReference type="ARBA" id="ARBA00022801"/>
    </source>
</evidence>
<proteinExistence type="inferred from homology"/>
<dbReference type="PANTHER" id="PTHR22748:SF19">
    <property type="entry name" value="ENDONUCLEASE_EXONUCLEASE_PHOSPHATASE DOMAIN-CONTAINING PROTEIN"/>
    <property type="match status" value="1"/>
</dbReference>
<feature type="binding site" evidence="5">
    <location>
        <position position="41"/>
    </location>
    <ligand>
        <name>Mg(2+)</name>
        <dbReference type="ChEBI" id="CHEBI:18420"/>
        <label>1</label>
    </ligand>
</feature>
<dbReference type="Pfam" id="PF03372">
    <property type="entry name" value="Exo_endo_phos"/>
    <property type="match status" value="1"/>
</dbReference>
<accession>A0A8T0S3A3</accession>
<reference evidence="7" key="1">
    <citation type="submission" date="2020-05" db="EMBL/GenBank/DDBJ databases">
        <title>WGS assembly of Panicum virgatum.</title>
        <authorList>
            <person name="Lovell J.T."/>
            <person name="Jenkins J."/>
            <person name="Shu S."/>
            <person name="Juenger T.E."/>
            <person name="Schmutz J."/>
        </authorList>
    </citation>
    <scope>NUCLEOTIDE SEQUENCE</scope>
    <source>
        <strain evidence="7">AP13</strain>
    </source>
</reference>
<comment type="cofactor">
    <cofactor evidence="5">
        <name>Mg(2+)</name>
        <dbReference type="ChEBI" id="CHEBI:18420"/>
    </cofactor>
    <cofactor evidence="5">
        <name>Mn(2+)</name>
        <dbReference type="ChEBI" id="CHEBI:29035"/>
    </cofactor>
    <text evidence="5">Probably binds two magnesium or manganese ions per subunit.</text>
</comment>
<dbReference type="SUPFAM" id="SSF56219">
    <property type="entry name" value="DNase I-like"/>
    <property type="match status" value="1"/>
</dbReference>
<dbReference type="InterPro" id="IPR004808">
    <property type="entry name" value="AP_endonuc_1"/>
</dbReference>
<gene>
    <name evidence="7" type="ORF">PVAP13_5NG441380</name>
</gene>
<protein>
    <recommendedName>
        <fullName evidence="6">Endonuclease/exonuclease/phosphatase domain-containing protein</fullName>
    </recommendedName>
</protein>
<keyword evidence="5" id="KW-0464">Manganese</keyword>
<comment type="caution">
    <text evidence="7">The sequence shown here is derived from an EMBL/GenBank/DDBJ whole genome shotgun (WGS) entry which is preliminary data.</text>
</comment>
<keyword evidence="3" id="KW-0378">Hydrolase</keyword>
<dbReference type="GO" id="GO:0005634">
    <property type="term" value="C:nucleus"/>
    <property type="evidence" value="ECO:0007669"/>
    <property type="project" value="TreeGrafter"/>
</dbReference>
<dbReference type="PANTHER" id="PTHR22748">
    <property type="entry name" value="AP ENDONUCLEASE"/>
    <property type="match status" value="1"/>
</dbReference>
<dbReference type="GO" id="GO:0046872">
    <property type="term" value="F:metal ion binding"/>
    <property type="evidence" value="ECO:0007669"/>
    <property type="project" value="UniProtKB-KW"/>
</dbReference>
<dbReference type="AlphaFoldDB" id="A0A8T0S3A3"/>
<dbReference type="Proteomes" id="UP000823388">
    <property type="component" value="Chromosome 5N"/>
</dbReference>
<dbReference type="GO" id="GO:0008081">
    <property type="term" value="F:phosphoric diester hydrolase activity"/>
    <property type="evidence" value="ECO:0007669"/>
    <property type="project" value="TreeGrafter"/>
</dbReference>
<dbReference type="GO" id="GO:0006284">
    <property type="term" value="P:base-excision repair"/>
    <property type="evidence" value="ECO:0007669"/>
    <property type="project" value="TreeGrafter"/>
</dbReference>
<evidence type="ECO:0000313" key="7">
    <source>
        <dbReference type="EMBL" id="KAG2591246.1"/>
    </source>
</evidence>
<feature type="domain" description="Endonuclease/exonuclease/phosphatase" evidence="6">
    <location>
        <begin position="11"/>
        <end position="151"/>
    </location>
</feature>
<dbReference type="EMBL" id="CM029046">
    <property type="protein sequence ID" value="KAG2591246.1"/>
    <property type="molecule type" value="Genomic_DNA"/>
</dbReference>
<comment type="similarity">
    <text evidence="1">Belongs to the DNA repair enzymes AP/ExoA family.</text>
</comment>
<feature type="non-terminal residue" evidence="7">
    <location>
        <position position="190"/>
    </location>
</feature>
<keyword evidence="4 5" id="KW-0460">Magnesium</keyword>
<dbReference type="Gene3D" id="3.60.10.10">
    <property type="entry name" value="Endonuclease/exonuclease/phosphatase"/>
    <property type="match status" value="1"/>
</dbReference>
<dbReference type="InterPro" id="IPR036691">
    <property type="entry name" value="Endo/exonu/phosph_ase_sf"/>
</dbReference>
<name>A0A8T0S3A3_PANVG</name>